<organism evidence="11 12">
    <name type="scientific">Rhodohalobacter sulfatireducens</name>
    <dbReference type="NCBI Taxonomy" id="2911366"/>
    <lineage>
        <taxon>Bacteria</taxon>
        <taxon>Pseudomonadati</taxon>
        <taxon>Balneolota</taxon>
        <taxon>Balneolia</taxon>
        <taxon>Balneolales</taxon>
        <taxon>Balneolaceae</taxon>
        <taxon>Rhodohalobacter</taxon>
    </lineage>
</organism>
<sequence>MKNLISLVIIILITISNVLGQQQIQIVDEESQSPIPGAHILDSTGEVISITDRDGTFKIEPNHQQIIITAVGYENRSISLDSSVHLIALRPAVFHQTTELLVVGNEDRNDVRSYQNQKPIQSMDRFLENIDGLSMTKRGAFGWEPVIRGQSDQRMNLVIDGMQVFKACVDKMDPITSYVEMNNLSRLKIDKSGAGVAENGTGNSTVNLITQKAGPERLTMDLSSGLRLPDNLRTIQMSGNVADKPGRNSIRFSGSYKKADDFEAGNNQTVENTQYEKFNLNLNYRHTFASNHSVELNYITDKAYDVGYPALLMDATKALADIGQLKFNFAPTSQHFRFKSVMLYANAIRHTMDDYERDVANRTVMRGMYMPMYGTTTTFGTKLAGSATVQSHSFDWFVDGFTSEAYGDMLMQSLDSSIEDMMIYNLDEVRTNNVGIGFRHRFNLSDSVLLKIEENLRYKSLNTLSETHQSFFEGLYDRELSARQRILPSVSGNLLWMIDDRWSTGASVVYSERMGNHMELFGHYIYNYTDGYFYDGNPWLKTERSINTDFNITKESGNQSFSLSLFYKQYFNYIDGILSDDLSNNDFRFKRYANVGDAVLMGGEFRSIHTLSRSFRLENRFSYTYAQNQTLDEPLPLIPPLRGFSTLHFHAGTFRVMTDLEWAARQERIAQISSNEDATNAYAVVNISVEKGWADDSIQTVLQMNNITNEFYHTHTSIGNIYEAGRSMMLSVRVKI</sequence>
<comment type="subcellular location">
    <subcellularLocation>
        <location evidence="1">Cell outer membrane</location>
        <topology evidence="1">Multi-pass membrane protein</topology>
    </subcellularLocation>
</comment>
<dbReference type="Proteomes" id="UP001165366">
    <property type="component" value="Unassembled WGS sequence"/>
</dbReference>
<evidence type="ECO:0000256" key="2">
    <source>
        <dbReference type="ARBA" id="ARBA00022448"/>
    </source>
</evidence>
<dbReference type="InterPro" id="IPR000531">
    <property type="entry name" value="Beta-barrel_TonB"/>
</dbReference>
<evidence type="ECO:0000256" key="4">
    <source>
        <dbReference type="ARBA" id="ARBA00022692"/>
    </source>
</evidence>
<dbReference type="EMBL" id="JAKLWS010000001">
    <property type="protein sequence ID" value="MCG2586975.1"/>
    <property type="molecule type" value="Genomic_DNA"/>
</dbReference>
<evidence type="ECO:0000256" key="7">
    <source>
        <dbReference type="ARBA" id="ARBA00023237"/>
    </source>
</evidence>
<feature type="domain" description="TonB-dependent receptor-like beta-barrel" evidence="9">
    <location>
        <begin position="240"/>
        <end position="706"/>
    </location>
</feature>
<keyword evidence="2" id="KW-0813">Transport</keyword>
<protein>
    <submittedName>
        <fullName evidence="11">TonB-dependent receptor</fullName>
    </submittedName>
</protein>
<comment type="similarity">
    <text evidence="8">Belongs to the TonB-dependent receptor family.</text>
</comment>
<keyword evidence="6 8" id="KW-0472">Membrane</keyword>
<dbReference type="Pfam" id="PF07715">
    <property type="entry name" value="Plug"/>
    <property type="match status" value="1"/>
</dbReference>
<name>A0ABS9K7Z5_9BACT</name>
<reference evidence="11" key="2">
    <citation type="submission" date="2024-05" db="EMBL/GenBank/DDBJ databases">
        <title>Rhodohalobacter halophilus gen. nov., sp. nov., a moderately halophilic member of the family Balneolaceae.</title>
        <authorList>
            <person name="Xia J."/>
        </authorList>
    </citation>
    <scope>NUCLEOTIDE SEQUENCE</scope>
    <source>
        <strain evidence="11">WB101</strain>
    </source>
</reference>
<evidence type="ECO:0000256" key="3">
    <source>
        <dbReference type="ARBA" id="ARBA00022452"/>
    </source>
</evidence>
<comment type="caution">
    <text evidence="11">The sequence shown here is derived from an EMBL/GenBank/DDBJ whole genome shotgun (WGS) entry which is preliminary data.</text>
</comment>
<keyword evidence="5 8" id="KW-0798">TonB box</keyword>
<dbReference type="Gene3D" id="2.170.130.10">
    <property type="entry name" value="TonB-dependent receptor, plug domain"/>
    <property type="match status" value="1"/>
</dbReference>
<dbReference type="Gene3D" id="2.40.170.20">
    <property type="entry name" value="TonB-dependent receptor, beta-barrel domain"/>
    <property type="match status" value="1"/>
</dbReference>
<keyword evidence="4" id="KW-0812">Transmembrane</keyword>
<dbReference type="InterPro" id="IPR012910">
    <property type="entry name" value="Plug_dom"/>
</dbReference>
<reference evidence="11" key="1">
    <citation type="submission" date="2022-01" db="EMBL/GenBank/DDBJ databases">
        <authorList>
            <person name="Wang Y."/>
        </authorList>
    </citation>
    <scope>NUCLEOTIDE SEQUENCE</scope>
    <source>
        <strain evidence="11">WB101</strain>
    </source>
</reference>
<dbReference type="PANTHER" id="PTHR30069:SF49">
    <property type="entry name" value="OUTER MEMBRANE PROTEIN C"/>
    <property type="match status" value="1"/>
</dbReference>
<dbReference type="PANTHER" id="PTHR30069">
    <property type="entry name" value="TONB-DEPENDENT OUTER MEMBRANE RECEPTOR"/>
    <property type="match status" value="1"/>
</dbReference>
<dbReference type="SUPFAM" id="SSF49464">
    <property type="entry name" value="Carboxypeptidase regulatory domain-like"/>
    <property type="match status" value="1"/>
</dbReference>
<evidence type="ECO:0000259" key="9">
    <source>
        <dbReference type="Pfam" id="PF00593"/>
    </source>
</evidence>
<dbReference type="Pfam" id="PF00593">
    <property type="entry name" value="TonB_dep_Rec_b-barrel"/>
    <property type="match status" value="1"/>
</dbReference>
<evidence type="ECO:0000313" key="11">
    <source>
        <dbReference type="EMBL" id="MCG2586975.1"/>
    </source>
</evidence>
<dbReference type="Pfam" id="PF13715">
    <property type="entry name" value="CarbopepD_reg_2"/>
    <property type="match status" value="1"/>
</dbReference>
<keyword evidence="7" id="KW-0998">Cell outer membrane</keyword>
<dbReference type="InterPro" id="IPR008969">
    <property type="entry name" value="CarboxyPept-like_regulatory"/>
</dbReference>
<evidence type="ECO:0000256" key="8">
    <source>
        <dbReference type="RuleBase" id="RU003357"/>
    </source>
</evidence>
<keyword evidence="12" id="KW-1185">Reference proteome</keyword>
<dbReference type="InterPro" id="IPR037066">
    <property type="entry name" value="Plug_dom_sf"/>
</dbReference>
<feature type="domain" description="TonB-dependent receptor plug" evidence="10">
    <location>
        <begin position="117"/>
        <end position="203"/>
    </location>
</feature>
<evidence type="ECO:0000256" key="1">
    <source>
        <dbReference type="ARBA" id="ARBA00004571"/>
    </source>
</evidence>
<evidence type="ECO:0000313" key="12">
    <source>
        <dbReference type="Proteomes" id="UP001165366"/>
    </source>
</evidence>
<evidence type="ECO:0000256" key="5">
    <source>
        <dbReference type="ARBA" id="ARBA00023077"/>
    </source>
</evidence>
<dbReference type="RefSeq" id="WP_237851825.1">
    <property type="nucleotide sequence ID" value="NZ_JAKLWS010000001.1"/>
</dbReference>
<gene>
    <name evidence="11" type="ORF">L6773_00255</name>
</gene>
<accession>A0ABS9K7Z5</accession>
<proteinExistence type="inferred from homology"/>
<keyword evidence="3" id="KW-1134">Transmembrane beta strand</keyword>
<keyword evidence="11" id="KW-0675">Receptor</keyword>
<evidence type="ECO:0000256" key="6">
    <source>
        <dbReference type="ARBA" id="ARBA00023136"/>
    </source>
</evidence>
<evidence type="ECO:0000259" key="10">
    <source>
        <dbReference type="Pfam" id="PF07715"/>
    </source>
</evidence>
<dbReference type="InterPro" id="IPR036942">
    <property type="entry name" value="Beta-barrel_TonB_sf"/>
</dbReference>
<dbReference type="InterPro" id="IPR039426">
    <property type="entry name" value="TonB-dep_rcpt-like"/>
</dbReference>
<dbReference type="SUPFAM" id="SSF56935">
    <property type="entry name" value="Porins"/>
    <property type="match status" value="1"/>
</dbReference>